<dbReference type="GO" id="GO:0008713">
    <property type="term" value="F:ADP-heptose-lipopolysaccharide heptosyltransferase activity"/>
    <property type="evidence" value="ECO:0007669"/>
    <property type="project" value="TreeGrafter"/>
</dbReference>
<evidence type="ECO:0000256" key="8">
    <source>
        <dbReference type="ARBA" id="ARBA00075031"/>
    </source>
</evidence>
<dbReference type="NCBIfam" id="TIGR02201">
    <property type="entry name" value="heptsyl_trn_III"/>
    <property type="match status" value="1"/>
</dbReference>
<protein>
    <recommendedName>
        <fullName evidence="7">Lipopolysaccharide heptosyltransferase 3</fullName>
        <ecNumber evidence="6">2.4.99.25</ecNumber>
    </recommendedName>
    <alternativeName>
        <fullName evidence="8">ADP-heptose:lipopolysaccharide heptosyltransferase III</fullName>
    </alternativeName>
</protein>
<sequence length="368" mass="41353">MGFFNLRKATGMSHTPAPSPPPKSILIIKFRHHGDMLLTTPVIRTLNANYPGARIDVLLYKETEAMLINNPLINQCFSIDRAWKKLGPLRHISREWRLLRTLRAQHYDLVINLADQWRSALITRFTGAKQRLGFDYPKRKGAMWRFCHSQLVPVSGHATMHTVEQNLSLLDPLALPDIRSEVTMSYLPADADTIRQLLKQRLITGRYIVVHPSSRWFFKCWTDEKMAALITQLAADGYSIVLTSGPDQAETEMAGNIQSLSHGEHIVSLAGKMTLPQLAALIDQAELFIGVDSVPMHMAAALNTPYVALFGPSKLTFWHPWEGKGETIWAGNFGALPDPDNIQTNTTKRYLDLIPVETVLTAARDLLK</sequence>
<evidence type="ECO:0000313" key="10">
    <source>
        <dbReference type="Proteomes" id="UP000028602"/>
    </source>
</evidence>
<evidence type="ECO:0000256" key="4">
    <source>
        <dbReference type="ARBA" id="ARBA00051137"/>
    </source>
</evidence>
<dbReference type="FunFam" id="3.40.50.2000:FF:000191">
    <property type="entry name" value="Lipopolysaccharide core heptosyltransferase RfaQ"/>
    <property type="match status" value="1"/>
</dbReference>
<keyword evidence="2 9" id="KW-0808">Transferase</keyword>
<evidence type="ECO:0000256" key="1">
    <source>
        <dbReference type="ARBA" id="ARBA00022676"/>
    </source>
</evidence>
<keyword evidence="10" id="KW-1185">Reference proteome</keyword>
<accession>A0A085JN66</accession>
<evidence type="ECO:0000256" key="2">
    <source>
        <dbReference type="ARBA" id="ARBA00022679"/>
    </source>
</evidence>
<evidence type="ECO:0000313" key="9">
    <source>
        <dbReference type="EMBL" id="KFD21912.1"/>
    </source>
</evidence>
<dbReference type="EMBL" id="JMPR01000011">
    <property type="protein sequence ID" value="KFD21912.1"/>
    <property type="molecule type" value="Genomic_DNA"/>
</dbReference>
<gene>
    <name evidence="9" type="primary">rfaQ</name>
    <name evidence="9" type="ORF">GTPT_0624</name>
</gene>
<dbReference type="Pfam" id="PF01075">
    <property type="entry name" value="Glyco_transf_9"/>
    <property type="match status" value="1"/>
</dbReference>
<dbReference type="Gene3D" id="3.40.50.2000">
    <property type="entry name" value="Glycogen Phosphorylase B"/>
    <property type="match status" value="2"/>
</dbReference>
<organism evidence="9 10">
    <name type="scientific">Tatumella ptyseos ATCC 33301</name>
    <dbReference type="NCBI Taxonomy" id="1005995"/>
    <lineage>
        <taxon>Bacteria</taxon>
        <taxon>Pseudomonadati</taxon>
        <taxon>Pseudomonadota</taxon>
        <taxon>Gammaproteobacteria</taxon>
        <taxon>Enterobacterales</taxon>
        <taxon>Erwiniaceae</taxon>
        <taxon>Tatumella</taxon>
    </lineage>
</organism>
<dbReference type="EC" id="2.4.99.25" evidence="6"/>
<comment type="caution">
    <text evidence="9">The sequence shown here is derived from an EMBL/GenBank/DDBJ whole genome shotgun (WGS) entry which is preliminary data.</text>
</comment>
<evidence type="ECO:0000256" key="5">
    <source>
        <dbReference type="ARBA" id="ARBA00051369"/>
    </source>
</evidence>
<dbReference type="GO" id="GO:0005829">
    <property type="term" value="C:cytosol"/>
    <property type="evidence" value="ECO:0007669"/>
    <property type="project" value="TreeGrafter"/>
</dbReference>
<reference evidence="9 10" key="1">
    <citation type="submission" date="2014-05" db="EMBL/GenBank/DDBJ databases">
        <title>ATOL: Assembling a taxonomically balanced genome-scale reconstruction of the evolutionary history of the Enterobacteriaceae.</title>
        <authorList>
            <person name="Plunkett G.III."/>
            <person name="Neeno-Eckwall E.C."/>
            <person name="Glasner J.D."/>
            <person name="Perna N.T."/>
        </authorList>
    </citation>
    <scope>NUCLEOTIDE SEQUENCE [LARGE SCALE GENOMIC DNA]</scope>
    <source>
        <strain evidence="9 10">ATCC 33301</strain>
    </source>
</reference>
<evidence type="ECO:0000256" key="6">
    <source>
        <dbReference type="ARBA" id="ARBA00066496"/>
    </source>
</evidence>
<dbReference type="InterPro" id="IPR002201">
    <property type="entry name" value="Glyco_trans_9"/>
</dbReference>
<comment type="catalytic activity">
    <reaction evidence="4">
        <text>L-alpha-D-Hep-(1-&gt;3)-4-O-phospho-L-alpha-D-Hep-(1-&gt;5)-[alpha-Kdo-(2-&gt;4)]-alpha-Kdo-(2-&gt;6)-lipid A (E. coli) + ADP-L-glycero-beta-D-manno-heptose = L-alpha-D-Hep-(1-&gt;7)-L-alpha-D-Hep-(1-&gt;3)-4-O-phospho-L-alpha-D-Hep-(1-&gt;5)-[alpha-Kdo-(2-&gt;4)]-alpha-Kdo-(2-&gt;6)-lipid A (E. coli) + ADP + H(+)</text>
        <dbReference type="Rhea" id="RHEA:74099"/>
        <dbReference type="ChEBI" id="CHEBI:15378"/>
        <dbReference type="ChEBI" id="CHEBI:61506"/>
        <dbReference type="ChEBI" id="CHEBI:193075"/>
        <dbReference type="ChEBI" id="CHEBI:193076"/>
        <dbReference type="ChEBI" id="CHEBI:456216"/>
        <dbReference type="EC" id="2.4.99.25"/>
    </reaction>
</comment>
<dbReference type="SUPFAM" id="SSF53756">
    <property type="entry name" value="UDP-Glycosyltransferase/glycogen phosphorylase"/>
    <property type="match status" value="1"/>
</dbReference>
<keyword evidence="3" id="KW-0448">Lipopolysaccharide biosynthesis</keyword>
<evidence type="ECO:0000256" key="3">
    <source>
        <dbReference type="ARBA" id="ARBA00022985"/>
    </source>
</evidence>
<dbReference type="InterPro" id="IPR011916">
    <property type="entry name" value="LipoPS_heptosylTferase-III"/>
</dbReference>
<proteinExistence type="predicted"/>
<comment type="catalytic activity">
    <reaction evidence="5">
        <text>an L-alpha-D-Hep-(1-&gt;3)-4-O-phospho-L-alpha-D-Hep-(1-&gt;5)-[alpha-Kdo-(2-&gt;4)]-alpha-Kdo-(2-&gt;6)-lipid A + ADP-L-glycero-beta-D-manno-heptose = an L-alpha-D-Hep-(1-&gt;7)-L-alpha-D-Hep-(1-&gt;3)-4-O-phospho-L-alpha-D-Hep-(1-&gt;5)-[alpha-Kdo-(2-&gt;4)]-alpha-Kdo-(2-&gt;6)-lipid A + ADP + H(+)</text>
        <dbReference type="Rhea" id="RHEA:74095"/>
        <dbReference type="ChEBI" id="CHEBI:15378"/>
        <dbReference type="ChEBI" id="CHEBI:61506"/>
        <dbReference type="ChEBI" id="CHEBI:193070"/>
        <dbReference type="ChEBI" id="CHEBI:193071"/>
        <dbReference type="ChEBI" id="CHEBI:456216"/>
        <dbReference type="EC" id="2.4.99.25"/>
    </reaction>
</comment>
<dbReference type="GO" id="GO:0009244">
    <property type="term" value="P:lipopolysaccharide core region biosynthetic process"/>
    <property type="evidence" value="ECO:0007669"/>
    <property type="project" value="TreeGrafter"/>
</dbReference>
<dbReference type="eggNOG" id="COG0859">
    <property type="taxonomic scope" value="Bacteria"/>
</dbReference>
<dbReference type="PANTHER" id="PTHR30160:SF1">
    <property type="entry name" value="LIPOPOLYSACCHARIDE 1,2-N-ACETYLGLUCOSAMINETRANSFERASE-RELATED"/>
    <property type="match status" value="1"/>
</dbReference>
<dbReference type="InterPro" id="IPR051199">
    <property type="entry name" value="LPS_LOS_Heptosyltrfase"/>
</dbReference>
<dbReference type="PANTHER" id="PTHR30160">
    <property type="entry name" value="TETRAACYLDISACCHARIDE 4'-KINASE-RELATED"/>
    <property type="match status" value="1"/>
</dbReference>
<dbReference type="AlphaFoldDB" id="A0A085JN66"/>
<dbReference type="Proteomes" id="UP000028602">
    <property type="component" value="Unassembled WGS sequence"/>
</dbReference>
<dbReference type="CDD" id="cd03789">
    <property type="entry name" value="GT9_LPS_heptosyltransferase"/>
    <property type="match status" value="1"/>
</dbReference>
<evidence type="ECO:0000256" key="7">
    <source>
        <dbReference type="ARBA" id="ARBA00074396"/>
    </source>
</evidence>
<keyword evidence="1 9" id="KW-0328">Glycosyltransferase</keyword>
<name>A0A085JN66_9GAMM</name>